<dbReference type="InterPro" id="IPR043428">
    <property type="entry name" value="LivM-like"/>
</dbReference>
<evidence type="ECO:0000256" key="1">
    <source>
        <dbReference type="ARBA" id="ARBA00004651"/>
    </source>
</evidence>
<dbReference type="InterPro" id="IPR001851">
    <property type="entry name" value="ABC_transp_permease"/>
</dbReference>
<reference evidence="11 12" key="1">
    <citation type="submission" date="2017-03" db="EMBL/GenBank/DDBJ databases">
        <authorList>
            <person name="Afonso C.L."/>
            <person name="Miller P.J."/>
            <person name="Scott M.A."/>
            <person name="Spackman E."/>
            <person name="Goraichik I."/>
            <person name="Dimitrov K.M."/>
            <person name="Suarez D.L."/>
            <person name="Swayne D.E."/>
        </authorList>
    </citation>
    <scope>NUCLEOTIDE SEQUENCE [LARGE SCALE GENOMIC DNA]</scope>
    <source>
        <strain evidence="11 12">CECT 7691</strain>
    </source>
</reference>
<feature type="transmembrane region" description="Helical" evidence="9">
    <location>
        <begin position="78"/>
        <end position="99"/>
    </location>
</feature>
<dbReference type="Pfam" id="PF12399">
    <property type="entry name" value="BCA_ABC_TP_C"/>
    <property type="match status" value="1"/>
</dbReference>
<protein>
    <submittedName>
        <fullName evidence="11">Lipopolysaccharide export system ATP-binding protein LptB</fullName>
        <ecNumber evidence="11">3.6.3.-</ecNumber>
    </submittedName>
</protein>
<feature type="transmembrane region" description="Helical" evidence="9">
    <location>
        <begin position="278"/>
        <end position="300"/>
    </location>
</feature>
<evidence type="ECO:0000256" key="8">
    <source>
        <dbReference type="ARBA" id="ARBA00023136"/>
    </source>
</evidence>
<dbReference type="CDD" id="cd03219">
    <property type="entry name" value="ABC_Mj1267_LivG_branched"/>
    <property type="match status" value="1"/>
</dbReference>
<dbReference type="AlphaFoldDB" id="A0A1Y5TVT6"/>
<keyword evidence="4 9" id="KW-0812">Transmembrane</keyword>
<proteinExistence type="predicted"/>
<keyword evidence="3" id="KW-1003">Cell membrane</keyword>
<dbReference type="RefSeq" id="WP_085885013.1">
    <property type="nucleotide sequence ID" value="NZ_FWFR01000003.1"/>
</dbReference>
<feature type="transmembrane region" description="Helical" evidence="9">
    <location>
        <begin position="25"/>
        <end position="46"/>
    </location>
</feature>
<name>A0A1Y5TVT6_9PROT</name>
<dbReference type="SUPFAM" id="SSF52540">
    <property type="entry name" value="P-loop containing nucleoside triphosphate hydrolases"/>
    <property type="match status" value="1"/>
</dbReference>
<evidence type="ECO:0000256" key="3">
    <source>
        <dbReference type="ARBA" id="ARBA00022475"/>
    </source>
</evidence>
<dbReference type="Proteomes" id="UP000193200">
    <property type="component" value="Unassembled WGS sequence"/>
</dbReference>
<keyword evidence="11" id="KW-0378">Hydrolase</keyword>
<feature type="domain" description="ABC transporter" evidence="10">
    <location>
        <begin position="352"/>
        <end position="600"/>
    </location>
</feature>
<gene>
    <name evidence="11" type="primary">lptB_13</name>
    <name evidence="11" type="ORF">OCH7691_03695</name>
</gene>
<keyword evidence="2" id="KW-0813">Transport</keyword>
<dbReference type="SMART" id="SM00382">
    <property type="entry name" value="AAA"/>
    <property type="match status" value="1"/>
</dbReference>
<dbReference type="GO" id="GO:0015658">
    <property type="term" value="F:branched-chain amino acid transmembrane transporter activity"/>
    <property type="evidence" value="ECO:0007669"/>
    <property type="project" value="InterPro"/>
</dbReference>
<feature type="transmembrane region" description="Helical" evidence="9">
    <location>
        <begin position="239"/>
        <end position="266"/>
    </location>
</feature>
<dbReference type="Gene3D" id="3.40.50.300">
    <property type="entry name" value="P-loop containing nucleotide triphosphate hydrolases"/>
    <property type="match status" value="1"/>
</dbReference>
<evidence type="ECO:0000256" key="6">
    <source>
        <dbReference type="ARBA" id="ARBA00022840"/>
    </source>
</evidence>
<evidence type="ECO:0000256" key="5">
    <source>
        <dbReference type="ARBA" id="ARBA00022741"/>
    </source>
</evidence>
<evidence type="ECO:0000256" key="9">
    <source>
        <dbReference type="SAM" id="Phobius"/>
    </source>
</evidence>
<feature type="transmembrane region" description="Helical" evidence="9">
    <location>
        <begin position="204"/>
        <end position="224"/>
    </location>
</feature>
<dbReference type="FunFam" id="3.40.50.300:FF:000421">
    <property type="entry name" value="Branched-chain amino acid ABC transporter ATP-binding protein"/>
    <property type="match status" value="1"/>
</dbReference>
<accession>A0A1Y5TVT6</accession>
<dbReference type="InterPro" id="IPR003439">
    <property type="entry name" value="ABC_transporter-like_ATP-bd"/>
</dbReference>
<sequence length="602" mass="64636">MNRFTYLALGVGALAIPGFVDSTYYMRLINWALIVAVLAFALNIIFGYAGQISLGHLSFYGIGAYAAGILMVDYGMSFWLALLIAMLVTAAIGVLVGLPALRLRDFYLAVATLGFAVIVHVLLGRWIALTGGQTGLISIPRPYVLGFELFEDHHFYYFSLVLFLAAFWFTDLISRSAYGRNLRAIRENENAARSLGVNISGHKLLAFAFSTALAGAAGAGYATLNGYIHPNSFTAGHSILFLAVLVIAGLGSHLGAILAGVLTVIVPEMLRSLGDYQLWGYSVVLILVLYFLPRGIAGLISDIVLRVFHLRGSTATDAIEVGPDELEPIARSGFGAPSRFVQGGANTSAPFLNVVQVSKSFGGLMAVSDLSMRVSSGEVVGLIGPNGAGKSTAINLITGVLAPTSGKVDLGHERISGLRPDKVVRKGVARTFQTPQLFEDLTVLENVLVGMNGRRGLARLVARLLPFPAYRREEADAKREAIALLQSLDLARLKYEKAANVPFGQRRLVEIARALATRPKILLLDEPAAGLNDNEARQLKTILRDLAAAGIGVLLVEHKMSLVMEVCDRIVVLNFGQNLSEGTPAEVSRDEAVREAYLGRVG</sequence>
<dbReference type="OrthoDB" id="9805029at2"/>
<dbReference type="PANTHER" id="PTHR45772:SF2">
    <property type="entry name" value="ABC TRANSPORTER ATP-BINDING PROTEIN"/>
    <property type="match status" value="1"/>
</dbReference>
<dbReference type="EC" id="3.6.3.-" evidence="11"/>
<dbReference type="InParanoid" id="A0A1Y5TVT6"/>
<keyword evidence="7 9" id="KW-1133">Transmembrane helix</keyword>
<keyword evidence="5" id="KW-0547">Nucleotide-binding</keyword>
<evidence type="ECO:0000256" key="2">
    <source>
        <dbReference type="ARBA" id="ARBA00022448"/>
    </source>
</evidence>
<keyword evidence="6 11" id="KW-0067">ATP-binding</keyword>
<comment type="subcellular location">
    <subcellularLocation>
        <location evidence="1">Cell membrane</location>
        <topology evidence="1">Multi-pass membrane protein</topology>
    </subcellularLocation>
</comment>
<organism evidence="11 12">
    <name type="scientific">Oceanibacterium hippocampi</name>
    <dbReference type="NCBI Taxonomy" id="745714"/>
    <lineage>
        <taxon>Bacteria</taxon>
        <taxon>Pseudomonadati</taxon>
        <taxon>Pseudomonadota</taxon>
        <taxon>Alphaproteobacteria</taxon>
        <taxon>Sneathiellales</taxon>
        <taxon>Sneathiellaceae</taxon>
        <taxon>Oceanibacterium</taxon>
    </lineage>
</organism>
<dbReference type="GO" id="GO:0005524">
    <property type="term" value="F:ATP binding"/>
    <property type="evidence" value="ECO:0007669"/>
    <property type="project" value="UniProtKB-KW"/>
</dbReference>
<dbReference type="InterPro" id="IPR032823">
    <property type="entry name" value="BCA_ABC_TP_C"/>
</dbReference>
<dbReference type="GO" id="GO:0016887">
    <property type="term" value="F:ATP hydrolysis activity"/>
    <property type="evidence" value="ECO:0007669"/>
    <property type="project" value="InterPro"/>
</dbReference>
<dbReference type="EMBL" id="FWFR01000003">
    <property type="protein sequence ID" value="SLN74039.1"/>
    <property type="molecule type" value="Genomic_DNA"/>
</dbReference>
<dbReference type="InterPro" id="IPR003593">
    <property type="entry name" value="AAA+_ATPase"/>
</dbReference>
<dbReference type="Pfam" id="PF02653">
    <property type="entry name" value="BPD_transp_2"/>
    <property type="match status" value="1"/>
</dbReference>
<evidence type="ECO:0000256" key="4">
    <source>
        <dbReference type="ARBA" id="ARBA00022692"/>
    </source>
</evidence>
<evidence type="ECO:0000256" key="7">
    <source>
        <dbReference type="ARBA" id="ARBA00022989"/>
    </source>
</evidence>
<dbReference type="GO" id="GO:0005886">
    <property type="term" value="C:plasma membrane"/>
    <property type="evidence" value="ECO:0007669"/>
    <property type="project" value="UniProtKB-SubCell"/>
</dbReference>
<dbReference type="Pfam" id="PF00005">
    <property type="entry name" value="ABC_tran"/>
    <property type="match status" value="1"/>
</dbReference>
<dbReference type="PANTHER" id="PTHR45772">
    <property type="entry name" value="CONSERVED COMPONENT OF ABC TRANSPORTER FOR NATURAL AMINO ACIDS-RELATED"/>
    <property type="match status" value="1"/>
</dbReference>
<evidence type="ECO:0000313" key="12">
    <source>
        <dbReference type="Proteomes" id="UP000193200"/>
    </source>
</evidence>
<feature type="transmembrane region" description="Helical" evidence="9">
    <location>
        <begin position="155"/>
        <end position="173"/>
    </location>
</feature>
<keyword evidence="12" id="KW-1185">Reference proteome</keyword>
<dbReference type="PROSITE" id="PS50893">
    <property type="entry name" value="ABC_TRANSPORTER_2"/>
    <property type="match status" value="1"/>
</dbReference>
<feature type="transmembrane region" description="Helical" evidence="9">
    <location>
        <begin position="106"/>
        <end position="128"/>
    </location>
</feature>
<feature type="transmembrane region" description="Helical" evidence="9">
    <location>
        <begin position="53"/>
        <end position="72"/>
    </location>
</feature>
<dbReference type="CDD" id="cd06581">
    <property type="entry name" value="TM_PBP1_LivM_like"/>
    <property type="match status" value="1"/>
</dbReference>
<keyword evidence="8 9" id="KW-0472">Membrane</keyword>
<dbReference type="InterPro" id="IPR027417">
    <property type="entry name" value="P-loop_NTPase"/>
</dbReference>
<evidence type="ECO:0000259" key="10">
    <source>
        <dbReference type="PROSITE" id="PS50893"/>
    </source>
</evidence>
<evidence type="ECO:0000313" key="11">
    <source>
        <dbReference type="EMBL" id="SLN74039.1"/>
    </source>
</evidence>
<dbReference type="InterPro" id="IPR051120">
    <property type="entry name" value="ABC_AA/LPS_Transport"/>
</dbReference>